<dbReference type="EMBL" id="GBXM01027817">
    <property type="protein sequence ID" value="JAH80760.1"/>
    <property type="molecule type" value="Transcribed_RNA"/>
</dbReference>
<evidence type="ECO:0000313" key="1">
    <source>
        <dbReference type="EMBL" id="JAH80760.1"/>
    </source>
</evidence>
<accession>A0A0E9VTW3</accession>
<organism evidence="1">
    <name type="scientific">Anguilla anguilla</name>
    <name type="common">European freshwater eel</name>
    <name type="synonym">Muraena anguilla</name>
    <dbReference type="NCBI Taxonomy" id="7936"/>
    <lineage>
        <taxon>Eukaryota</taxon>
        <taxon>Metazoa</taxon>
        <taxon>Chordata</taxon>
        <taxon>Craniata</taxon>
        <taxon>Vertebrata</taxon>
        <taxon>Euteleostomi</taxon>
        <taxon>Actinopterygii</taxon>
        <taxon>Neopterygii</taxon>
        <taxon>Teleostei</taxon>
        <taxon>Anguilliformes</taxon>
        <taxon>Anguillidae</taxon>
        <taxon>Anguilla</taxon>
    </lineage>
</organism>
<name>A0A0E9VTW3_ANGAN</name>
<proteinExistence type="predicted"/>
<reference evidence="1" key="2">
    <citation type="journal article" date="2015" name="Fish Shellfish Immunol.">
        <title>Early steps in the European eel (Anguilla anguilla)-Vibrio vulnificus interaction in the gills: Role of the RtxA13 toxin.</title>
        <authorList>
            <person name="Callol A."/>
            <person name="Pajuelo D."/>
            <person name="Ebbesson L."/>
            <person name="Teles M."/>
            <person name="MacKenzie S."/>
            <person name="Amaro C."/>
        </authorList>
    </citation>
    <scope>NUCLEOTIDE SEQUENCE</scope>
</reference>
<sequence length="39" mass="4484">MVALLPGSWSNTTERMILLPPSSYKRQADLVSRYNLLYV</sequence>
<dbReference type="AlphaFoldDB" id="A0A0E9VTW3"/>
<protein>
    <submittedName>
        <fullName evidence="1">Uncharacterized protein</fullName>
    </submittedName>
</protein>
<reference evidence="1" key="1">
    <citation type="submission" date="2014-11" db="EMBL/GenBank/DDBJ databases">
        <authorList>
            <person name="Amaro Gonzalez C."/>
        </authorList>
    </citation>
    <scope>NUCLEOTIDE SEQUENCE</scope>
</reference>